<dbReference type="InterPro" id="IPR047057">
    <property type="entry name" value="MerR_fam"/>
</dbReference>
<keyword evidence="2" id="KW-0804">Transcription</keyword>
<evidence type="ECO:0000256" key="1">
    <source>
        <dbReference type="ARBA" id="ARBA00023015"/>
    </source>
</evidence>
<dbReference type="Proteomes" id="UP001196301">
    <property type="component" value="Unassembled WGS sequence"/>
</dbReference>
<dbReference type="Pfam" id="PF06445">
    <property type="entry name" value="GyrI-like"/>
    <property type="match status" value="1"/>
</dbReference>
<protein>
    <submittedName>
        <fullName evidence="5">MerR family transcriptional regulator</fullName>
    </submittedName>
</protein>
<keyword evidence="3" id="KW-0175">Coiled coil</keyword>
<dbReference type="EMBL" id="JAHLOQ010000005">
    <property type="protein sequence ID" value="MBU5335427.1"/>
    <property type="molecule type" value="Genomic_DNA"/>
</dbReference>
<dbReference type="PANTHER" id="PTHR30204:SF69">
    <property type="entry name" value="MERR-FAMILY TRANSCRIPTIONAL REGULATOR"/>
    <property type="match status" value="1"/>
</dbReference>
<dbReference type="PROSITE" id="PS50937">
    <property type="entry name" value="HTH_MERR_2"/>
    <property type="match status" value="1"/>
</dbReference>
<organism evidence="5 6">
    <name type="scientific">Intestinibacter bartlettii</name>
    <dbReference type="NCBI Taxonomy" id="261299"/>
    <lineage>
        <taxon>Bacteria</taxon>
        <taxon>Bacillati</taxon>
        <taxon>Bacillota</taxon>
        <taxon>Clostridia</taxon>
        <taxon>Peptostreptococcales</taxon>
        <taxon>Peptostreptococcaceae</taxon>
        <taxon>Intestinibacter</taxon>
    </lineage>
</organism>
<keyword evidence="6" id="KW-1185">Reference proteome</keyword>
<keyword evidence="1" id="KW-0805">Transcription regulation</keyword>
<dbReference type="CDD" id="cd01107">
    <property type="entry name" value="HTH_BmrR"/>
    <property type="match status" value="1"/>
</dbReference>
<dbReference type="SMART" id="SM00422">
    <property type="entry name" value="HTH_MERR"/>
    <property type="match status" value="1"/>
</dbReference>
<dbReference type="InterPro" id="IPR029442">
    <property type="entry name" value="GyrI-like"/>
</dbReference>
<reference evidence="5 6" key="1">
    <citation type="submission" date="2021-06" db="EMBL/GenBank/DDBJ databases">
        <authorList>
            <person name="Sun Q."/>
            <person name="Li D."/>
        </authorList>
    </citation>
    <scope>NUCLEOTIDE SEQUENCE [LARGE SCALE GENOMIC DNA]</scope>
    <source>
        <strain evidence="5 6">N19</strain>
    </source>
</reference>
<dbReference type="PANTHER" id="PTHR30204">
    <property type="entry name" value="REDOX-CYCLING DRUG-SENSING TRANSCRIPTIONAL ACTIVATOR SOXR"/>
    <property type="match status" value="1"/>
</dbReference>
<proteinExistence type="predicted"/>
<evidence type="ECO:0000313" key="6">
    <source>
        <dbReference type="Proteomes" id="UP001196301"/>
    </source>
</evidence>
<accession>A0ABS6DUQ3</accession>
<evidence type="ECO:0000256" key="2">
    <source>
        <dbReference type="ARBA" id="ARBA00023163"/>
    </source>
</evidence>
<evidence type="ECO:0000313" key="5">
    <source>
        <dbReference type="EMBL" id="MBU5335427.1"/>
    </source>
</evidence>
<feature type="coiled-coil region" evidence="3">
    <location>
        <begin position="81"/>
        <end position="111"/>
    </location>
</feature>
<dbReference type="Pfam" id="PF13411">
    <property type="entry name" value="MerR_1"/>
    <property type="match status" value="1"/>
</dbReference>
<sequence>MKDLFSIGEMAKLFNINIKTLRYYDEIDLFKPIFIDRANNYRYYSTDQFEQLNTILYLKAVGMPLSKIDSHLSKRNIDNITNLLEEQKEVTKNKIKELKKIEKKIDNTLKQINYARQYDKLNIIQEIEFDERKIVLLKQKIRTNDDLELSIRDLENKTQKNGLAFNGKVGVSISKEHLEQGEFEQYDSMFIFAEGEKYKKKFIKVLPKGNYITVRFNGDHKMSPKYYKYILEYIHKKGYKIADDSVEVTLIDYGLTTEKTEFVTEIQILVN</sequence>
<dbReference type="SMART" id="SM00871">
    <property type="entry name" value="AraC_E_bind"/>
    <property type="match status" value="1"/>
</dbReference>
<name>A0ABS6DUQ3_9FIRM</name>
<evidence type="ECO:0000259" key="4">
    <source>
        <dbReference type="PROSITE" id="PS50937"/>
    </source>
</evidence>
<comment type="caution">
    <text evidence="5">The sequence shown here is derived from an EMBL/GenBank/DDBJ whole genome shotgun (WGS) entry which is preliminary data.</text>
</comment>
<feature type="domain" description="HTH merR-type" evidence="4">
    <location>
        <begin position="4"/>
        <end position="74"/>
    </location>
</feature>
<dbReference type="InterPro" id="IPR000551">
    <property type="entry name" value="MerR-type_HTH_dom"/>
</dbReference>
<dbReference type="InterPro" id="IPR010499">
    <property type="entry name" value="AraC_E-bd"/>
</dbReference>
<gene>
    <name evidence="5" type="ORF">KQI20_03150</name>
</gene>
<evidence type="ECO:0000256" key="3">
    <source>
        <dbReference type="SAM" id="Coils"/>
    </source>
</evidence>
<dbReference type="RefSeq" id="WP_216568544.1">
    <property type="nucleotide sequence ID" value="NZ_JAUNME010000158.1"/>
</dbReference>